<dbReference type="PANTHER" id="PTHR33164">
    <property type="entry name" value="TRANSCRIPTIONAL REGULATOR, MARR FAMILY"/>
    <property type="match status" value="1"/>
</dbReference>
<dbReference type="Proteomes" id="UP001058514">
    <property type="component" value="Chromosome"/>
</dbReference>
<feature type="domain" description="HTH marR-type" evidence="1">
    <location>
        <begin position="10"/>
        <end position="142"/>
    </location>
</feature>
<dbReference type="RefSeq" id="WP_259964665.1">
    <property type="nucleotide sequence ID" value="NZ_CP081051.1"/>
</dbReference>
<protein>
    <submittedName>
        <fullName evidence="2">MarR family transcriptional regulator</fullName>
    </submittedName>
</protein>
<reference evidence="2" key="1">
    <citation type="submission" date="2021-08" db="EMBL/GenBank/DDBJ databases">
        <authorList>
            <person name="Nwanade C."/>
            <person name="Wang M."/>
            <person name="Masoudi A."/>
            <person name="Yu Z."/>
            <person name="Liu J."/>
        </authorList>
    </citation>
    <scope>NUCLEOTIDE SEQUENCE</scope>
    <source>
        <strain evidence="2">S166</strain>
    </source>
</reference>
<dbReference type="SUPFAM" id="SSF46785">
    <property type="entry name" value="Winged helix' DNA-binding domain"/>
    <property type="match status" value="1"/>
</dbReference>
<dbReference type="Pfam" id="PF12802">
    <property type="entry name" value="MarR_2"/>
    <property type="match status" value="1"/>
</dbReference>
<keyword evidence="3" id="KW-1185">Reference proteome</keyword>
<dbReference type="EMBL" id="CP081051">
    <property type="protein sequence ID" value="UWQ41629.1"/>
    <property type="molecule type" value="Genomic_DNA"/>
</dbReference>
<name>A0ABY5WJR3_9RHOB</name>
<evidence type="ECO:0000259" key="1">
    <source>
        <dbReference type="PROSITE" id="PS50995"/>
    </source>
</evidence>
<evidence type="ECO:0000313" key="3">
    <source>
        <dbReference type="Proteomes" id="UP001058514"/>
    </source>
</evidence>
<dbReference type="InterPro" id="IPR036388">
    <property type="entry name" value="WH-like_DNA-bd_sf"/>
</dbReference>
<evidence type="ECO:0000313" key="2">
    <source>
        <dbReference type="EMBL" id="UWQ41629.1"/>
    </source>
</evidence>
<organism evidence="2 3">
    <name type="scientific">Leisingera aquaemixtae</name>
    <dbReference type="NCBI Taxonomy" id="1396826"/>
    <lineage>
        <taxon>Bacteria</taxon>
        <taxon>Pseudomonadati</taxon>
        <taxon>Pseudomonadota</taxon>
        <taxon>Alphaproteobacteria</taxon>
        <taxon>Rhodobacterales</taxon>
        <taxon>Roseobacteraceae</taxon>
        <taxon>Leisingera</taxon>
    </lineage>
</organism>
<proteinExistence type="predicted"/>
<gene>
    <name evidence="2" type="ORF">K3718_00655</name>
</gene>
<sequence>MKRDTHDRENMALVLALLRSAQQFHREIGPVFRAAGLTASQWDVLETLSNKGPMSVNALLERALGTSGNLDVVIKNLIRSGLVEKSVSDTDRRSRVLSLTAEGRAKVETFLPTHNAALAEIFEGLPADGKRQTIRTLNRLRRSMHHTRKEQSDE</sequence>
<dbReference type="PROSITE" id="PS50995">
    <property type="entry name" value="HTH_MARR_2"/>
    <property type="match status" value="1"/>
</dbReference>
<dbReference type="InterPro" id="IPR039422">
    <property type="entry name" value="MarR/SlyA-like"/>
</dbReference>
<dbReference type="InterPro" id="IPR036390">
    <property type="entry name" value="WH_DNA-bd_sf"/>
</dbReference>
<accession>A0ABY5WJR3</accession>
<dbReference type="PANTHER" id="PTHR33164:SF101">
    <property type="entry name" value="TRANSCRIPTIONAL REPRESSOR MPRA"/>
    <property type="match status" value="1"/>
</dbReference>
<dbReference type="SMART" id="SM00347">
    <property type="entry name" value="HTH_MARR"/>
    <property type="match status" value="1"/>
</dbReference>
<dbReference type="InterPro" id="IPR000835">
    <property type="entry name" value="HTH_MarR-typ"/>
</dbReference>
<dbReference type="Gene3D" id="1.10.10.10">
    <property type="entry name" value="Winged helix-like DNA-binding domain superfamily/Winged helix DNA-binding domain"/>
    <property type="match status" value="1"/>
</dbReference>